<dbReference type="Pfam" id="PF02298">
    <property type="entry name" value="Cu_bind_like"/>
    <property type="match status" value="1"/>
</dbReference>
<name>A0A5N6RKD4_9ROSI</name>
<dbReference type="FunFam" id="2.60.40.420:FF:000003">
    <property type="entry name" value="Blue copper"/>
    <property type="match status" value="1"/>
</dbReference>
<dbReference type="InterPro" id="IPR008972">
    <property type="entry name" value="Cupredoxin"/>
</dbReference>
<keyword evidence="4" id="KW-0186">Copper</keyword>
<dbReference type="PROSITE" id="PS51485">
    <property type="entry name" value="PHYTOCYANIN"/>
    <property type="match status" value="1"/>
</dbReference>
<feature type="region of interest" description="Disordered" evidence="6">
    <location>
        <begin position="132"/>
        <end position="201"/>
    </location>
</feature>
<organism evidence="9 10">
    <name type="scientific">Carpinus fangiana</name>
    <dbReference type="NCBI Taxonomy" id="176857"/>
    <lineage>
        <taxon>Eukaryota</taxon>
        <taxon>Viridiplantae</taxon>
        <taxon>Streptophyta</taxon>
        <taxon>Embryophyta</taxon>
        <taxon>Tracheophyta</taxon>
        <taxon>Spermatophyta</taxon>
        <taxon>Magnoliopsida</taxon>
        <taxon>eudicotyledons</taxon>
        <taxon>Gunneridae</taxon>
        <taxon>Pentapetalae</taxon>
        <taxon>rosids</taxon>
        <taxon>fabids</taxon>
        <taxon>Fagales</taxon>
        <taxon>Betulaceae</taxon>
        <taxon>Carpinus</taxon>
    </lineage>
</organism>
<keyword evidence="5" id="KW-0325">Glycoprotein</keyword>
<evidence type="ECO:0000256" key="2">
    <source>
        <dbReference type="ARBA" id="ARBA00022723"/>
    </source>
</evidence>
<proteinExistence type="predicted"/>
<keyword evidence="3" id="KW-0249">Electron transport</keyword>
<sequence>MDGLRPGWAVKAIVVIILTSILFRCVSATNHTVGGSAGWDLATDLRAWSAATTFHVGDSLVFAYTPLHDVLEVNESDFELCLISHPINAHRDGNTVIPLSQTGARYFICGRLGHCDMGLKLQLQVLPQLTTNATDAGSNGDDGDSGSRDDGDGETGQRNGHGRRYPPPPPKISSQPPPPPHGHEGPPLPANVPQPVPSPCKASGACHVEAMNWWGLPLITLLLIISSRPSETLRFLFTSLHLAI</sequence>
<feature type="domain" description="Phytocyanin" evidence="8">
    <location>
        <begin position="29"/>
        <end position="127"/>
    </location>
</feature>
<dbReference type="AlphaFoldDB" id="A0A5N6RKD4"/>
<keyword evidence="1" id="KW-0813">Transport</keyword>
<dbReference type="GO" id="GO:0005886">
    <property type="term" value="C:plasma membrane"/>
    <property type="evidence" value="ECO:0007669"/>
    <property type="project" value="TreeGrafter"/>
</dbReference>
<evidence type="ECO:0000256" key="4">
    <source>
        <dbReference type="ARBA" id="ARBA00023008"/>
    </source>
</evidence>
<dbReference type="GO" id="GO:0046872">
    <property type="term" value="F:metal ion binding"/>
    <property type="evidence" value="ECO:0007669"/>
    <property type="project" value="UniProtKB-KW"/>
</dbReference>
<evidence type="ECO:0000256" key="6">
    <source>
        <dbReference type="SAM" id="MobiDB-lite"/>
    </source>
</evidence>
<gene>
    <name evidence="9" type="ORF">FH972_017825</name>
</gene>
<feature type="signal peptide" evidence="7">
    <location>
        <begin position="1"/>
        <end position="28"/>
    </location>
</feature>
<evidence type="ECO:0000256" key="7">
    <source>
        <dbReference type="SAM" id="SignalP"/>
    </source>
</evidence>
<dbReference type="InterPro" id="IPR039391">
    <property type="entry name" value="Phytocyanin-like"/>
</dbReference>
<dbReference type="CDD" id="cd04216">
    <property type="entry name" value="Phytocyanin"/>
    <property type="match status" value="1"/>
</dbReference>
<dbReference type="OrthoDB" id="1903230at2759"/>
<dbReference type="PANTHER" id="PTHR33021">
    <property type="entry name" value="BLUE COPPER PROTEIN"/>
    <property type="match status" value="1"/>
</dbReference>
<protein>
    <recommendedName>
        <fullName evidence="8">Phytocyanin domain-containing protein</fullName>
    </recommendedName>
</protein>
<accession>A0A5N6RKD4</accession>
<keyword evidence="7" id="KW-0732">Signal</keyword>
<dbReference type="EMBL" id="CM017327">
    <property type="protein sequence ID" value="KAE8099881.1"/>
    <property type="molecule type" value="Genomic_DNA"/>
</dbReference>
<dbReference type="SUPFAM" id="SSF49503">
    <property type="entry name" value="Cupredoxins"/>
    <property type="match status" value="1"/>
</dbReference>
<dbReference type="GO" id="GO:0009055">
    <property type="term" value="F:electron transfer activity"/>
    <property type="evidence" value="ECO:0007669"/>
    <property type="project" value="InterPro"/>
</dbReference>
<keyword evidence="2" id="KW-0479">Metal-binding</keyword>
<evidence type="ECO:0000256" key="3">
    <source>
        <dbReference type="ARBA" id="ARBA00022982"/>
    </source>
</evidence>
<evidence type="ECO:0000256" key="5">
    <source>
        <dbReference type="ARBA" id="ARBA00023180"/>
    </source>
</evidence>
<evidence type="ECO:0000313" key="9">
    <source>
        <dbReference type="EMBL" id="KAE8099881.1"/>
    </source>
</evidence>
<dbReference type="Gene3D" id="2.60.40.420">
    <property type="entry name" value="Cupredoxins - blue copper proteins"/>
    <property type="match status" value="1"/>
</dbReference>
<feature type="chain" id="PRO_5024366087" description="Phytocyanin domain-containing protein" evidence="7">
    <location>
        <begin position="29"/>
        <end position="244"/>
    </location>
</feature>
<dbReference type="PANTHER" id="PTHR33021:SF499">
    <property type="entry name" value="OS12G0150500 PROTEIN"/>
    <property type="match status" value="1"/>
</dbReference>
<reference evidence="9 10" key="1">
    <citation type="submission" date="2019-06" db="EMBL/GenBank/DDBJ databases">
        <title>A chromosomal-level reference genome of Carpinus fangiana (Coryloideae, Betulaceae).</title>
        <authorList>
            <person name="Yang X."/>
            <person name="Wang Z."/>
            <person name="Zhang L."/>
            <person name="Hao G."/>
            <person name="Liu J."/>
            <person name="Yang Y."/>
        </authorList>
    </citation>
    <scope>NUCLEOTIDE SEQUENCE [LARGE SCALE GENOMIC DNA]</scope>
    <source>
        <strain evidence="9">Cfa_2016G</strain>
        <tissue evidence="9">Leaf</tissue>
    </source>
</reference>
<keyword evidence="10" id="KW-1185">Reference proteome</keyword>
<evidence type="ECO:0000313" key="10">
    <source>
        <dbReference type="Proteomes" id="UP000327013"/>
    </source>
</evidence>
<dbReference type="InterPro" id="IPR003245">
    <property type="entry name" value="Phytocyanin_dom"/>
</dbReference>
<dbReference type="Proteomes" id="UP000327013">
    <property type="component" value="Chromosome 7"/>
</dbReference>
<evidence type="ECO:0000259" key="8">
    <source>
        <dbReference type="PROSITE" id="PS51485"/>
    </source>
</evidence>
<feature type="compositionally biased region" description="Pro residues" evidence="6">
    <location>
        <begin position="165"/>
        <end position="198"/>
    </location>
</feature>
<evidence type="ECO:0000256" key="1">
    <source>
        <dbReference type="ARBA" id="ARBA00022448"/>
    </source>
</evidence>